<reference evidence="6" key="1">
    <citation type="journal article" date="2019" name="Int. J. Syst. Evol. Microbiol.">
        <title>The Global Catalogue of Microorganisms (GCM) 10K type strain sequencing project: providing services to taxonomists for standard genome sequencing and annotation.</title>
        <authorList>
            <consortium name="The Broad Institute Genomics Platform"/>
            <consortium name="The Broad Institute Genome Sequencing Center for Infectious Disease"/>
            <person name="Wu L."/>
            <person name="Ma J."/>
        </authorList>
    </citation>
    <scope>NUCLEOTIDE SEQUENCE [LARGE SCALE GENOMIC DNA]</scope>
    <source>
        <strain evidence="6">JCM 31920</strain>
    </source>
</reference>
<dbReference type="PANTHER" id="PTHR43280:SF27">
    <property type="entry name" value="TRANSCRIPTIONAL REGULATOR MTLR"/>
    <property type="match status" value="1"/>
</dbReference>
<dbReference type="PANTHER" id="PTHR43280">
    <property type="entry name" value="ARAC-FAMILY TRANSCRIPTIONAL REGULATOR"/>
    <property type="match status" value="1"/>
</dbReference>
<organism evidence="5 6">
    <name type="scientific">Ravibacter arvi</name>
    <dbReference type="NCBI Taxonomy" id="2051041"/>
    <lineage>
        <taxon>Bacteria</taxon>
        <taxon>Pseudomonadati</taxon>
        <taxon>Bacteroidota</taxon>
        <taxon>Cytophagia</taxon>
        <taxon>Cytophagales</taxon>
        <taxon>Spirosomataceae</taxon>
        <taxon>Ravibacter</taxon>
    </lineage>
</organism>
<evidence type="ECO:0000259" key="4">
    <source>
        <dbReference type="PROSITE" id="PS01124"/>
    </source>
</evidence>
<proteinExistence type="predicted"/>
<evidence type="ECO:0000313" key="6">
    <source>
        <dbReference type="Proteomes" id="UP001501508"/>
    </source>
</evidence>
<dbReference type="SMART" id="SM00342">
    <property type="entry name" value="HTH_ARAC"/>
    <property type="match status" value="1"/>
</dbReference>
<dbReference type="InterPro" id="IPR018060">
    <property type="entry name" value="HTH_AraC"/>
</dbReference>
<dbReference type="Pfam" id="PF12833">
    <property type="entry name" value="HTH_18"/>
    <property type="match status" value="1"/>
</dbReference>
<comment type="caution">
    <text evidence="5">The sequence shown here is derived from an EMBL/GenBank/DDBJ whole genome shotgun (WGS) entry which is preliminary data.</text>
</comment>
<dbReference type="PROSITE" id="PS01124">
    <property type="entry name" value="HTH_ARAC_FAMILY_2"/>
    <property type="match status" value="1"/>
</dbReference>
<keyword evidence="3" id="KW-0804">Transcription</keyword>
<sequence>MLEYINEHLQENIVLRNLAQEFGMSERTLSRLFALELDLSFSGYYKRARTMKALELIEQGCDSVSQLAFEVGYQSVSTFSNNFLEICGNRPLYFIHKD</sequence>
<keyword evidence="2" id="KW-0238">DNA-binding</keyword>
<feature type="domain" description="HTH araC/xylS-type" evidence="4">
    <location>
        <begin position="1"/>
        <end position="97"/>
    </location>
</feature>
<dbReference type="Gene3D" id="1.10.10.60">
    <property type="entry name" value="Homeodomain-like"/>
    <property type="match status" value="1"/>
</dbReference>
<evidence type="ECO:0000313" key="5">
    <source>
        <dbReference type="EMBL" id="GAA4433025.1"/>
    </source>
</evidence>
<accession>A0ABP8LNW2</accession>
<gene>
    <name evidence="5" type="ORF">GCM10023091_06060</name>
</gene>
<keyword evidence="1" id="KW-0805">Transcription regulation</keyword>
<evidence type="ECO:0000256" key="3">
    <source>
        <dbReference type="ARBA" id="ARBA00023163"/>
    </source>
</evidence>
<dbReference type="InterPro" id="IPR009057">
    <property type="entry name" value="Homeodomain-like_sf"/>
</dbReference>
<protein>
    <recommendedName>
        <fullName evidence="4">HTH araC/xylS-type domain-containing protein</fullName>
    </recommendedName>
</protein>
<dbReference type="Proteomes" id="UP001501508">
    <property type="component" value="Unassembled WGS sequence"/>
</dbReference>
<name>A0ABP8LNW2_9BACT</name>
<evidence type="ECO:0000256" key="1">
    <source>
        <dbReference type="ARBA" id="ARBA00023015"/>
    </source>
</evidence>
<dbReference type="SUPFAM" id="SSF46689">
    <property type="entry name" value="Homeodomain-like"/>
    <property type="match status" value="2"/>
</dbReference>
<dbReference type="EMBL" id="BAABEY010000002">
    <property type="protein sequence ID" value="GAA4433025.1"/>
    <property type="molecule type" value="Genomic_DNA"/>
</dbReference>
<evidence type="ECO:0000256" key="2">
    <source>
        <dbReference type="ARBA" id="ARBA00023125"/>
    </source>
</evidence>
<keyword evidence="6" id="KW-1185">Reference proteome</keyword>